<feature type="region of interest" description="Disordered" evidence="1">
    <location>
        <begin position="54"/>
        <end position="154"/>
    </location>
</feature>
<proteinExistence type="predicted"/>
<feature type="compositionally biased region" description="Basic and acidic residues" evidence="1">
    <location>
        <begin position="122"/>
        <end position="131"/>
    </location>
</feature>
<dbReference type="EMBL" id="GBEZ01011989">
    <property type="protein sequence ID" value="JAC73857.1"/>
    <property type="molecule type" value="Transcribed_RNA"/>
</dbReference>
<evidence type="ECO:0000256" key="1">
    <source>
        <dbReference type="SAM" id="MobiDB-lite"/>
    </source>
</evidence>
<accession>A0A061S5I7</accession>
<sequence length="222" mass="23886">MGRRGVLGGLPDTLHRYLAVAPPQVCEGPLGQEQLELGPKHGGRARRRARAAVLHGRPAGSEEGRLHGWRRQHPADGRPQCGRAARLQPGDEPRAGAAPSVGQVRRAGARRAAPGGRRGRERRALRAEQPRRLGRAAADAPCPDRPELGRFPNLHRPRPREAVWQVCRARRRAVPCRGGFAAPAPPDVPADAPRPHRAHLGGCPDLLPCSKARHGRCAVTAG</sequence>
<organism evidence="3">
    <name type="scientific">Tetraselmis sp. GSL018</name>
    <dbReference type="NCBI Taxonomy" id="582737"/>
    <lineage>
        <taxon>Eukaryota</taxon>
        <taxon>Viridiplantae</taxon>
        <taxon>Chlorophyta</taxon>
        <taxon>core chlorophytes</taxon>
        <taxon>Chlorodendrophyceae</taxon>
        <taxon>Chlorodendrales</taxon>
        <taxon>Chlorodendraceae</taxon>
        <taxon>Tetraselmis</taxon>
    </lineage>
</organism>
<evidence type="ECO:0000313" key="3">
    <source>
        <dbReference type="EMBL" id="JAC78046.1"/>
    </source>
</evidence>
<dbReference type="EMBL" id="GBEZ01007415">
    <property type="protein sequence ID" value="JAC78046.1"/>
    <property type="molecule type" value="Transcribed_RNA"/>
</dbReference>
<name>A0A061S5I7_9CHLO</name>
<gene>
    <name evidence="3" type="ORF">TSPGSL018_16176</name>
    <name evidence="2" type="ORF">TSPGSL018_27628</name>
</gene>
<evidence type="ECO:0000313" key="2">
    <source>
        <dbReference type="EMBL" id="JAC73857.1"/>
    </source>
</evidence>
<reference evidence="3" key="1">
    <citation type="submission" date="2014-05" db="EMBL/GenBank/DDBJ databases">
        <title>The transcriptome of the halophilic microalga Tetraselmis sp. GSL018 isolated from the Great Salt Lake, Utah.</title>
        <authorList>
            <person name="Jinkerson R.E."/>
            <person name="D'Adamo S."/>
            <person name="Posewitz M.C."/>
        </authorList>
    </citation>
    <scope>NUCLEOTIDE SEQUENCE</scope>
    <source>
        <strain evidence="3">GSL018</strain>
    </source>
</reference>
<dbReference type="AlphaFoldDB" id="A0A061S5I7"/>
<protein>
    <submittedName>
        <fullName evidence="3">Uncharacterized protein</fullName>
    </submittedName>
</protein>